<gene>
    <name evidence="2" type="ORF">YC6258_02892</name>
</gene>
<dbReference type="EMBL" id="CP007142">
    <property type="protein sequence ID" value="AJQ94930.1"/>
    <property type="molecule type" value="Genomic_DNA"/>
</dbReference>
<dbReference type="AlphaFoldDB" id="A0A0C5V645"/>
<protein>
    <submittedName>
        <fullName evidence="2">Uncharacterized protein</fullName>
    </submittedName>
</protein>
<evidence type="ECO:0000313" key="2">
    <source>
        <dbReference type="EMBL" id="AJQ94930.1"/>
    </source>
</evidence>
<keyword evidence="3" id="KW-1185">Reference proteome</keyword>
<feature type="transmembrane region" description="Helical" evidence="1">
    <location>
        <begin position="12"/>
        <end position="42"/>
    </location>
</feature>
<keyword evidence="1" id="KW-0812">Transmembrane</keyword>
<name>A0A0C5V645_9GAMM</name>
<feature type="transmembrane region" description="Helical" evidence="1">
    <location>
        <begin position="406"/>
        <end position="426"/>
    </location>
</feature>
<sequence length="483" mass="53998">MIVEWAVANPGQAVLVFCCCWVLLFFARSMVHQLLLALAGWVSRLLRHMVKLLLIWLDKINVRNREVLLNQALQLQEQLIEREFQRIAGIVNNDLSGYPLLQKAIASQISLIEEDYRKCGLEPEPSPEWVEALAVIVELKKTQEGHPALLKILTDIHESAVSLQKKSLGDYRDAIARKHQLLHAMMPHWRRLHNSVSGIGGKIRGLVEHAVVIDRYMQSYEEIRSQTDQIHRQLLSSVTSRFIRDCLFMVAGLAGIGLNLVLISAHLGGVVKVAESTSFIYTPQFSAITLVLMQLSVSLVLLELLRVTNMFAGFGRLSETLRRRLTWVFISLLLGFAAVESGSMLIEPSNGEAAVEDILGIVGESLPVDDALLPVVPQMLLGFVLPLALTVVLIPFEGIIRDSRVIAGRLVEYFFVVMITVLRLMARHVSALLRLGIPLFDLLIFLPLWVDGFVREKAHEIKQKGAGKKEELPVAGGAFLRKD</sequence>
<keyword evidence="1" id="KW-0472">Membrane</keyword>
<dbReference type="HOGENOM" id="CLU_041282_0_0_6"/>
<keyword evidence="1" id="KW-1133">Transmembrane helix</keyword>
<feature type="transmembrane region" description="Helical" evidence="1">
    <location>
        <begin position="325"/>
        <end position="346"/>
    </location>
</feature>
<evidence type="ECO:0000313" key="3">
    <source>
        <dbReference type="Proteomes" id="UP000032266"/>
    </source>
</evidence>
<evidence type="ECO:0000256" key="1">
    <source>
        <dbReference type="SAM" id="Phobius"/>
    </source>
</evidence>
<feature type="transmembrane region" description="Helical" evidence="1">
    <location>
        <begin position="432"/>
        <end position="454"/>
    </location>
</feature>
<dbReference type="STRING" id="1445510.YC6258_02892"/>
<feature type="transmembrane region" description="Helical" evidence="1">
    <location>
        <begin position="285"/>
        <end position="305"/>
    </location>
</feature>
<feature type="transmembrane region" description="Helical" evidence="1">
    <location>
        <begin position="246"/>
        <end position="265"/>
    </location>
</feature>
<feature type="transmembrane region" description="Helical" evidence="1">
    <location>
        <begin position="375"/>
        <end position="394"/>
    </location>
</feature>
<dbReference type="Proteomes" id="UP000032266">
    <property type="component" value="Chromosome"/>
</dbReference>
<proteinExistence type="predicted"/>
<reference evidence="2 3" key="1">
    <citation type="submission" date="2014-01" db="EMBL/GenBank/DDBJ databases">
        <title>Full genme sequencing of cellulolytic bacterium Gynuella sunshinyii YC6258T gen. nov., sp. nov.</title>
        <authorList>
            <person name="Khan H."/>
            <person name="Chung E.J."/>
            <person name="Chung Y.R."/>
        </authorList>
    </citation>
    <scope>NUCLEOTIDE SEQUENCE [LARGE SCALE GENOMIC DNA]</scope>
    <source>
        <strain evidence="2 3">YC6258</strain>
    </source>
</reference>
<organism evidence="2 3">
    <name type="scientific">Gynuella sunshinyii YC6258</name>
    <dbReference type="NCBI Taxonomy" id="1445510"/>
    <lineage>
        <taxon>Bacteria</taxon>
        <taxon>Pseudomonadati</taxon>
        <taxon>Pseudomonadota</taxon>
        <taxon>Gammaproteobacteria</taxon>
        <taxon>Oceanospirillales</taxon>
        <taxon>Saccharospirillaceae</taxon>
        <taxon>Gynuella</taxon>
    </lineage>
</organism>
<accession>A0A0C5V645</accession>
<dbReference type="KEGG" id="gsn:YC6258_02892"/>